<dbReference type="EMBL" id="JAUJFL010000002">
    <property type="protein sequence ID" value="KAK2610089.1"/>
    <property type="molecule type" value="Genomic_DNA"/>
</dbReference>
<sequence>MDATIAQEAQDIENEYLSGARKESEGSLKLRVYDLWRRARNWHTITELNRRYLQRRLPVCPSYGMAPDSETDSFTSLLRLHDYGIISTNSCPGWQRSQSDTQHRGSGPVRQRAYMFFSIPTLNSETITSEALSVFIENLLSAPEVYAYIRFQYDNAPNGVERLPEINHLMGEYGSCSSLPAYGERLWKKEEWDVDDGTVYFVNEQKQSSQQWVQSGIYGIVTSGSTFHDAAQPLPASHAADPLQIAVVARDWDFRQIGELLERLLNESGIRAGYMADN</sequence>
<protein>
    <submittedName>
        <fullName evidence="1">Uncharacterized protein</fullName>
    </submittedName>
</protein>
<dbReference type="AlphaFoldDB" id="A0AAD9W505"/>
<reference evidence="1" key="1">
    <citation type="submission" date="2023-06" db="EMBL/GenBank/DDBJ databases">
        <authorList>
            <person name="Noh H."/>
        </authorList>
    </citation>
    <scope>NUCLEOTIDE SEQUENCE</scope>
    <source>
        <strain evidence="1">DUCC20226</strain>
    </source>
</reference>
<proteinExistence type="predicted"/>
<name>A0AAD9W505_PHOAM</name>
<evidence type="ECO:0000313" key="1">
    <source>
        <dbReference type="EMBL" id="KAK2610089.1"/>
    </source>
</evidence>
<gene>
    <name evidence="1" type="ORF">N8I77_003545</name>
</gene>
<comment type="caution">
    <text evidence="1">The sequence shown here is derived from an EMBL/GenBank/DDBJ whole genome shotgun (WGS) entry which is preliminary data.</text>
</comment>
<evidence type="ECO:0000313" key="2">
    <source>
        <dbReference type="Proteomes" id="UP001265746"/>
    </source>
</evidence>
<accession>A0AAD9W505</accession>
<dbReference type="Proteomes" id="UP001265746">
    <property type="component" value="Unassembled WGS sequence"/>
</dbReference>
<organism evidence="1 2">
    <name type="scientific">Phomopsis amygdali</name>
    <name type="common">Fusicoccum amygdali</name>
    <dbReference type="NCBI Taxonomy" id="1214568"/>
    <lineage>
        <taxon>Eukaryota</taxon>
        <taxon>Fungi</taxon>
        <taxon>Dikarya</taxon>
        <taxon>Ascomycota</taxon>
        <taxon>Pezizomycotina</taxon>
        <taxon>Sordariomycetes</taxon>
        <taxon>Sordariomycetidae</taxon>
        <taxon>Diaporthales</taxon>
        <taxon>Diaporthaceae</taxon>
        <taxon>Diaporthe</taxon>
    </lineage>
</organism>
<keyword evidence="2" id="KW-1185">Reference proteome</keyword>